<accession>A0AA88QRT1</accession>
<sequence>MKTESFYKNLSTCLDDVVWKTEEDMQETKHVIPLELPPLGPTINQNVVLKTEQKAEKEERDPSNTNNPETCKL</sequence>
<keyword evidence="3" id="KW-1185">Reference proteome</keyword>
<reference evidence="2" key="1">
    <citation type="submission" date="2022-12" db="EMBL/GenBank/DDBJ databases">
        <title>Draft genome assemblies for two species of Escallonia (Escalloniales).</title>
        <authorList>
            <person name="Chanderbali A."/>
            <person name="Dervinis C."/>
            <person name="Anghel I."/>
            <person name="Soltis D."/>
            <person name="Soltis P."/>
            <person name="Zapata F."/>
        </authorList>
    </citation>
    <scope>NUCLEOTIDE SEQUENCE</scope>
    <source>
        <strain evidence="2">UCBG92.1500</strain>
        <tissue evidence="2">Leaf</tissue>
    </source>
</reference>
<organism evidence="2 3">
    <name type="scientific">Escallonia rubra</name>
    <dbReference type="NCBI Taxonomy" id="112253"/>
    <lineage>
        <taxon>Eukaryota</taxon>
        <taxon>Viridiplantae</taxon>
        <taxon>Streptophyta</taxon>
        <taxon>Embryophyta</taxon>
        <taxon>Tracheophyta</taxon>
        <taxon>Spermatophyta</taxon>
        <taxon>Magnoliopsida</taxon>
        <taxon>eudicotyledons</taxon>
        <taxon>Gunneridae</taxon>
        <taxon>Pentapetalae</taxon>
        <taxon>asterids</taxon>
        <taxon>campanulids</taxon>
        <taxon>Escalloniales</taxon>
        <taxon>Escalloniaceae</taxon>
        <taxon>Escallonia</taxon>
    </lineage>
</organism>
<comment type="caution">
    <text evidence="2">The sequence shown here is derived from an EMBL/GenBank/DDBJ whole genome shotgun (WGS) entry which is preliminary data.</text>
</comment>
<proteinExistence type="predicted"/>
<feature type="compositionally biased region" description="Basic and acidic residues" evidence="1">
    <location>
        <begin position="51"/>
        <end position="62"/>
    </location>
</feature>
<evidence type="ECO:0000313" key="2">
    <source>
        <dbReference type="EMBL" id="KAK2971918.1"/>
    </source>
</evidence>
<protein>
    <submittedName>
        <fullName evidence="2">Uncharacterized protein</fullName>
    </submittedName>
</protein>
<dbReference type="Proteomes" id="UP001187471">
    <property type="component" value="Unassembled WGS sequence"/>
</dbReference>
<name>A0AA88QRT1_9ASTE</name>
<evidence type="ECO:0000313" key="3">
    <source>
        <dbReference type="Proteomes" id="UP001187471"/>
    </source>
</evidence>
<dbReference type="EMBL" id="JAVXUO010002543">
    <property type="protein sequence ID" value="KAK2971918.1"/>
    <property type="molecule type" value="Genomic_DNA"/>
</dbReference>
<feature type="compositionally biased region" description="Polar residues" evidence="1">
    <location>
        <begin position="63"/>
        <end position="73"/>
    </location>
</feature>
<dbReference type="AlphaFoldDB" id="A0AA88QRT1"/>
<feature type="region of interest" description="Disordered" evidence="1">
    <location>
        <begin position="51"/>
        <end position="73"/>
    </location>
</feature>
<evidence type="ECO:0000256" key="1">
    <source>
        <dbReference type="SAM" id="MobiDB-lite"/>
    </source>
</evidence>
<gene>
    <name evidence="2" type="ORF">RJ640_011699</name>
</gene>